<evidence type="ECO:0000256" key="2">
    <source>
        <dbReference type="PROSITE-ProRule" id="PRU00335"/>
    </source>
</evidence>
<dbReference type="SUPFAM" id="SSF46689">
    <property type="entry name" value="Homeodomain-like"/>
    <property type="match status" value="1"/>
</dbReference>
<keyword evidence="5" id="KW-1185">Reference proteome</keyword>
<evidence type="ECO:0000256" key="1">
    <source>
        <dbReference type="ARBA" id="ARBA00023125"/>
    </source>
</evidence>
<accession>A0ABU7RBB3</accession>
<dbReference type="RefSeq" id="WP_330958667.1">
    <property type="nucleotide sequence ID" value="NZ_JAZGJQ010000009.1"/>
</dbReference>
<evidence type="ECO:0000313" key="5">
    <source>
        <dbReference type="Proteomes" id="UP001332931"/>
    </source>
</evidence>
<gene>
    <name evidence="4" type="ORF">VXJ25_07900</name>
</gene>
<feature type="DNA-binding region" description="H-T-H motif" evidence="2">
    <location>
        <begin position="25"/>
        <end position="44"/>
    </location>
</feature>
<dbReference type="InterPro" id="IPR050624">
    <property type="entry name" value="HTH-type_Tx_Regulator"/>
</dbReference>
<dbReference type="InterPro" id="IPR039532">
    <property type="entry name" value="TetR_C_Firmicutes"/>
</dbReference>
<dbReference type="InterPro" id="IPR009057">
    <property type="entry name" value="Homeodomain-like_sf"/>
</dbReference>
<comment type="caution">
    <text evidence="4">The sequence shown here is derived from an EMBL/GenBank/DDBJ whole genome shotgun (WGS) entry which is preliminary data.</text>
</comment>
<dbReference type="Pfam" id="PF14278">
    <property type="entry name" value="TetR_C_8"/>
    <property type="match status" value="1"/>
</dbReference>
<evidence type="ECO:0000313" key="4">
    <source>
        <dbReference type="EMBL" id="MEE6147900.1"/>
    </source>
</evidence>
<feature type="domain" description="HTH tetR-type" evidence="3">
    <location>
        <begin position="2"/>
        <end position="62"/>
    </location>
</feature>
<protein>
    <submittedName>
        <fullName evidence="4">TetR/AcrR family transcriptional regulator</fullName>
    </submittedName>
</protein>
<organism evidence="4 5">
    <name type="scientific">Olsenella absiana</name>
    <dbReference type="NCBI Taxonomy" id="3115222"/>
    <lineage>
        <taxon>Bacteria</taxon>
        <taxon>Bacillati</taxon>
        <taxon>Actinomycetota</taxon>
        <taxon>Coriobacteriia</taxon>
        <taxon>Coriobacteriales</taxon>
        <taxon>Atopobiaceae</taxon>
        <taxon>Olsenella</taxon>
    </lineage>
</organism>
<dbReference type="PROSITE" id="PS50977">
    <property type="entry name" value="HTH_TETR_2"/>
    <property type="match status" value="1"/>
</dbReference>
<keyword evidence="1 2" id="KW-0238">DNA-binding</keyword>
<name>A0ABU7RBB3_9ACTN</name>
<sequence>MYSSEMSIMHALFTIMDKKALPDVTMREIAQEADVSRATLYRHFSSPEDIVRRWLRELCRKVVTDQDSWEPNSREAILHAFTVLYGERGTLRCLARQGLDHEVARAMYDATLYQVRRLDVLHSNYQIYYFAGASMGLLSCWTRGGMKESPEEITDIFIELLHGYMDVHGSQDQ</sequence>
<dbReference type="Proteomes" id="UP001332931">
    <property type="component" value="Unassembled WGS sequence"/>
</dbReference>
<dbReference type="Pfam" id="PF00440">
    <property type="entry name" value="TetR_N"/>
    <property type="match status" value="1"/>
</dbReference>
<proteinExistence type="predicted"/>
<dbReference type="PANTHER" id="PTHR43479:SF11">
    <property type="entry name" value="ACREF_ENVCD OPERON REPRESSOR-RELATED"/>
    <property type="match status" value="1"/>
</dbReference>
<evidence type="ECO:0000259" key="3">
    <source>
        <dbReference type="PROSITE" id="PS50977"/>
    </source>
</evidence>
<reference evidence="4 5" key="1">
    <citation type="submission" date="2024-01" db="EMBL/GenBank/DDBJ databases">
        <title>Description of Olsenella sp. nov., isolated from pig feces.</title>
        <authorList>
            <person name="Chang Y.-H."/>
        </authorList>
    </citation>
    <scope>NUCLEOTIDE SEQUENCE [LARGE SCALE GENOMIC DNA]</scope>
    <source>
        <strain evidence="4 5">YH-ols2223</strain>
    </source>
</reference>
<dbReference type="Gene3D" id="1.10.357.10">
    <property type="entry name" value="Tetracycline Repressor, domain 2"/>
    <property type="match status" value="1"/>
</dbReference>
<dbReference type="InterPro" id="IPR001647">
    <property type="entry name" value="HTH_TetR"/>
</dbReference>
<dbReference type="EMBL" id="JAZGJQ010000009">
    <property type="protein sequence ID" value="MEE6147900.1"/>
    <property type="molecule type" value="Genomic_DNA"/>
</dbReference>
<dbReference type="PANTHER" id="PTHR43479">
    <property type="entry name" value="ACREF/ENVCD OPERON REPRESSOR-RELATED"/>
    <property type="match status" value="1"/>
</dbReference>